<proteinExistence type="inferred from homology"/>
<evidence type="ECO:0000256" key="9">
    <source>
        <dbReference type="ARBA" id="ARBA00023136"/>
    </source>
</evidence>
<comment type="subcellular location">
    <subcellularLocation>
        <location evidence="1">Mitochondrion inner membrane</location>
    </subcellularLocation>
</comment>
<dbReference type="Gene3D" id="1.10.246.110">
    <property type="entry name" value="Mitochondrial ATP synthase-coupling factor 6"/>
    <property type="match status" value="1"/>
</dbReference>
<dbReference type="PANTHER" id="PTHR12441:SF10">
    <property type="entry name" value="ATP SYNTHASE-COUPLING FACTOR 6, MITOCHONDRIAL"/>
    <property type="match status" value="1"/>
</dbReference>
<dbReference type="FunFam" id="1.10.246.110:FF:000001">
    <property type="entry name" value="ATP synthase-coupling factor 6, mitochondrial"/>
    <property type="match status" value="1"/>
</dbReference>
<keyword evidence="3" id="KW-0813">Transport</keyword>
<comment type="caution">
    <text evidence="10">The sequence shown here is derived from an EMBL/GenBank/DDBJ whole genome shotgun (WGS) entry which is preliminary data.</text>
</comment>
<dbReference type="Pfam" id="PF05511">
    <property type="entry name" value="ATP-synt_F6"/>
    <property type="match status" value="1"/>
</dbReference>
<dbReference type="GO" id="GO:0015986">
    <property type="term" value="P:proton motive force-driven ATP synthesis"/>
    <property type="evidence" value="ECO:0007669"/>
    <property type="project" value="InterPro"/>
</dbReference>
<comment type="similarity">
    <text evidence="2">Belongs to the eukaryotic ATPase subunit F6 family.</text>
</comment>
<dbReference type="OrthoDB" id="8902296at2759"/>
<dbReference type="GO" id="GO:0005743">
    <property type="term" value="C:mitochondrial inner membrane"/>
    <property type="evidence" value="ECO:0007669"/>
    <property type="project" value="UniProtKB-SubCell"/>
</dbReference>
<keyword evidence="11" id="KW-1185">Reference proteome</keyword>
<dbReference type="SUPFAM" id="SSF111357">
    <property type="entry name" value="Mitochondrial ATP synthase coupling factor 6"/>
    <property type="match status" value="1"/>
</dbReference>
<evidence type="ECO:0000256" key="1">
    <source>
        <dbReference type="ARBA" id="ARBA00004273"/>
    </source>
</evidence>
<keyword evidence="8" id="KW-0496">Mitochondrion</keyword>
<keyword evidence="9" id="KW-0472">Membrane</keyword>
<dbReference type="GO" id="GO:0045259">
    <property type="term" value="C:proton-transporting ATP synthase complex"/>
    <property type="evidence" value="ECO:0007669"/>
    <property type="project" value="UniProtKB-KW"/>
</dbReference>
<dbReference type="Proteomes" id="UP000593567">
    <property type="component" value="Unassembled WGS sequence"/>
</dbReference>
<dbReference type="GO" id="GO:0015078">
    <property type="term" value="F:proton transmembrane transporter activity"/>
    <property type="evidence" value="ECO:0007669"/>
    <property type="project" value="InterPro"/>
</dbReference>
<evidence type="ECO:0000256" key="3">
    <source>
        <dbReference type="ARBA" id="ARBA00022448"/>
    </source>
</evidence>
<evidence type="ECO:0000256" key="8">
    <source>
        <dbReference type="ARBA" id="ARBA00023128"/>
    </source>
</evidence>
<name>A0A7J7JUS0_BUGNE</name>
<evidence type="ECO:0000256" key="2">
    <source>
        <dbReference type="ARBA" id="ARBA00007346"/>
    </source>
</evidence>
<gene>
    <name evidence="10" type="ORF">EB796_012034</name>
</gene>
<dbReference type="PANTHER" id="PTHR12441">
    <property type="entry name" value="ATP SYNTHASE COUPLING FACTOR 6, MITOCHONDRIAL"/>
    <property type="match status" value="1"/>
</dbReference>
<evidence type="ECO:0000256" key="5">
    <source>
        <dbReference type="ARBA" id="ARBA00022781"/>
    </source>
</evidence>
<evidence type="ECO:0000313" key="11">
    <source>
        <dbReference type="Proteomes" id="UP000593567"/>
    </source>
</evidence>
<dbReference type="InterPro" id="IPR008387">
    <property type="entry name" value="ATP_synth_f6_mt"/>
</dbReference>
<organism evidence="10 11">
    <name type="scientific">Bugula neritina</name>
    <name type="common">Brown bryozoan</name>
    <name type="synonym">Sertularia neritina</name>
    <dbReference type="NCBI Taxonomy" id="10212"/>
    <lineage>
        <taxon>Eukaryota</taxon>
        <taxon>Metazoa</taxon>
        <taxon>Spiralia</taxon>
        <taxon>Lophotrochozoa</taxon>
        <taxon>Bryozoa</taxon>
        <taxon>Gymnolaemata</taxon>
        <taxon>Cheilostomatida</taxon>
        <taxon>Flustrina</taxon>
        <taxon>Buguloidea</taxon>
        <taxon>Bugulidae</taxon>
        <taxon>Bugula</taxon>
    </lineage>
</organism>
<dbReference type="AlphaFoldDB" id="A0A7J7JUS0"/>
<reference evidence="10" key="1">
    <citation type="submission" date="2020-06" db="EMBL/GenBank/DDBJ databases">
        <title>Draft genome of Bugula neritina, a colonial animal packing powerful symbionts and potential medicines.</title>
        <authorList>
            <person name="Rayko M."/>
        </authorList>
    </citation>
    <scope>NUCLEOTIDE SEQUENCE [LARGE SCALE GENOMIC DNA]</scope>
    <source>
        <strain evidence="10">Kwan_BN1</strain>
    </source>
</reference>
<keyword evidence="6" id="KW-0999">Mitochondrion inner membrane</keyword>
<dbReference type="InterPro" id="IPR036204">
    <property type="entry name" value="ATP_synth_f6_sf_mt"/>
</dbReference>
<evidence type="ECO:0000256" key="6">
    <source>
        <dbReference type="ARBA" id="ARBA00022792"/>
    </source>
</evidence>
<keyword evidence="5" id="KW-0375">Hydrogen ion transport</keyword>
<evidence type="ECO:0000256" key="4">
    <source>
        <dbReference type="ARBA" id="ARBA00022547"/>
    </source>
</evidence>
<evidence type="ECO:0000256" key="7">
    <source>
        <dbReference type="ARBA" id="ARBA00023065"/>
    </source>
</evidence>
<protein>
    <recommendedName>
        <fullName evidence="12">ATP5J</fullName>
    </recommendedName>
</protein>
<sequence>MLGRSLMLVCRHTVNTSTRQLSVTPAVCKAATATDPIQQLFVDKVRLYGQKSKAAGGKLVDATPEVEAKYAAEIDRVQKQFGAVSGEDFTKFPVFNFQDTELEPVGVTVETKADEVEEVAVEEQEVDNRPFFETS</sequence>
<keyword evidence="4" id="KW-0138">CF(0)</keyword>
<dbReference type="EMBL" id="VXIV02001797">
    <property type="protein sequence ID" value="KAF6029703.1"/>
    <property type="molecule type" value="Genomic_DNA"/>
</dbReference>
<evidence type="ECO:0000313" key="10">
    <source>
        <dbReference type="EMBL" id="KAF6029703.1"/>
    </source>
</evidence>
<accession>A0A7J7JUS0</accession>
<evidence type="ECO:0008006" key="12">
    <source>
        <dbReference type="Google" id="ProtNLM"/>
    </source>
</evidence>
<keyword evidence="7" id="KW-0406">Ion transport</keyword>